<organism evidence="2 3">
    <name type="scientific">Trifolium medium</name>
    <dbReference type="NCBI Taxonomy" id="97028"/>
    <lineage>
        <taxon>Eukaryota</taxon>
        <taxon>Viridiplantae</taxon>
        <taxon>Streptophyta</taxon>
        <taxon>Embryophyta</taxon>
        <taxon>Tracheophyta</taxon>
        <taxon>Spermatophyta</taxon>
        <taxon>Magnoliopsida</taxon>
        <taxon>eudicotyledons</taxon>
        <taxon>Gunneridae</taxon>
        <taxon>Pentapetalae</taxon>
        <taxon>rosids</taxon>
        <taxon>fabids</taxon>
        <taxon>Fabales</taxon>
        <taxon>Fabaceae</taxon>
        <taxon>Papilionoideae</taxon>
        <taxon>50 kb inversion clade</taxon>
        <taxon>NPAAA clade</taxon>
        <taxon>Hologalegina</taxon>
        <taxon>IRL clade</taxon>
        <taxon>Trifolieae</taxon>
        <taxon>Trifolium</taxon>
    </lineage>
</organism>
<feature type="non-terminal residue" evidence="2">
    <location>
        <position position="1"/>
    </location>
</feature>
<evidence type="ECO:0000313" key="2">
    <source>
        <dbReference type="EMBL" id="MCI83054.1"/>
    </source>
</evidence>
<name>A0A392V4B7_9FABA</name>
<proteinExistence type="predicted"/>
<dbReference type="AlphaFoldDB" id="A0A392V4B7"/>
<reference evidence="2 3" key="1">
    <citation type="journal article" date="2018" name="Front. Plant Sci.">
        <title>Red Clover (Trifolium pratense) and Zigzag Clover (T. medium) - A Picture of Genomic Similarities and Differences.</title>
        <authorList>
            <person name="Dluhosova J."/>
            <person name="Istvanek J."/>
            <person name="Nedelnik J."/>
            <person name="Repkova J."/>
        </authorList>
    </citation>
    <scope>NUCLEOTIDE SEQUENCE [LARGE SCALE GENOMIC DNA]</scope>
    <source>
        <strain evidence="3">cv. 10/8</strain>
        <tissue evidence="2">Leaf</tissue>
    </source>
</reference>
<feature type="region of interest" description="Disordered" evidence="1">
    <location>
        <begin position="1"/>
        <end position="54"/>
    </location>
</feature>
<evidence type="ECO:0000313" key="3">
    <source>
        <dbReference type="Proteomes" id="UP000265520"/>
    </source>
</evidence>
<sequence>VPRSMVPPAPDVDLYKPRKRKRNQKPSEDKEEDEEEPKLKVVKKEDGTTSESIKEKVVAEKAEVIVAEKSDAV</sequence>
<evidence type="ECO:0000256" key="1">
    <source>
        <dbReference type="SAM" id="MobiDB-lite"/>
    </source>
</evidence>
<feature type="non-terminal residue" evidence="2">
    <location>
        <position position="73"/>
    </location>
</feature>
<protein>
    <submittedName>
        <fullName evidence="2">Uncharacterized protein</fullName>
    </submittedName>
</protein>
<feature type="compositionally biased region" description="Basic and acidic residues" evidence="1">
    <location>
        <begin position="37"/>
        <end position="54"/>
    </location>
</feature>
<keyword evidence="3" id="KW-1185">Reference proteome</keyword>
<feature type="compositionally biased region" description="Pro residues" evidence="1">
    <location>
        <begin position="1"/>
        <end position="10"/>
    </location>
</feature>
<dbReference type="EMBL" id="LXQA011057676">
    <property type="protein sequence ID" value="MCI83054.1"/>
    <property type="molecule type" value="Genomic_DNA"/>
</dbReference>
<accession>A0A392V4B7</accession>
<dbReference type="Proteomes" id="UP000265520">
    <property type="component" value="Unassembled WGS sequence"/>
</dbReference>
<comment type="caution">
    <text evidence="2">The sequence shown here is derived from an EMBL/GenBank/DDBJ whole genome shotgun (WGS) entry which is preliminary data.</text>
</comment>